<organism evidence="5 6">
    <name type="scientific">Deinococcus ficus</name>
    <dbReference type="NCBI Taxonomy" id="317577"/>
    <lineage>
        <taxon>Bacteria</taxon>
        <taxon>Thermotogati</taxon>
        <taxon>Deinococcota</taxon>
        <taxon>Deinococci</taxon>
        <taxon>Deinococcales</taxon>
        <taxon>Deinococcaceae</taxon>
        <taxon>Deinococcus</taxon>
    </lineage>
</organism>
<protein>
    <submittedName>
        <fullName evidence="5">Dihydrodipicolinate synthase family protein</fullName>
    </submittedName>
</protein>
<dbReference type="Proteomes" id="UP000259030">
    <property type="component" value="Plasmid pDFI1"/>
</dbReference>
<keyword evidence="5" id="KW-0614">Plasmid</keyword>
<evidence type="ECO:0000256" key="1">
    <source>
        <dbReference type="ARBA" id="ARBA00023239"/>
    </source>
</evidence>
<dbReference type="PIRSF" id="PIRSF001365">
    <property type="entry name" value="DHDPS"/>
    <property type="match status" value="1"/>
</dbReference>
<feature type="active site" description="Schiff-base intermediate with substrate" evidence="3">
    <location>
        <position position="165"/>
    </location>
</feature>
<name>A0A221T0Q4_9DEIO</name>
<dbReference type="PANTHER" id="PTHR12128">
    <property type="entry name" value="DIHYDRODIPICOLINATE SYNTHASE"/>
    <property type="match status" value="1"/>
</dbReference>
<dbReference type="RefSeq" id="WP_027463987.1">
    <property type="nucleotide sequence ID" value="NZ_CP021082.1"/>
</dbReference>
<sequence length="303" mass="32987">MTQKMFEGVFPAITTPFQEDGQVNHAFLRDHARWMMQAGCRGIVPLGSLGEGNTLSFDEKVAVLRTLVDALDGAPVIPGIGSLSTQEAVRLAQAAHKAGCQGLMVLPPYVYTSDWEEMKAHLSALIEATPLPVILYNNPVAYRTDFLPEQILELALKYSNVRGVKESSTDVRRVTALAAILPPHVELLVGVDDALLEGMAAGATGWIAGLVNSHPAESVELFDLCRAGRWEDAMTLYRWFLPLLRLDTVVKFVQLIKFVQEETGHGSARVRAPRLALTGAEQAEVRRVLQVAGPAPTLRTAAL</sequence>
<dbReference type="SMART" id="SM01130">
    <property type="entry name" value="DHDPS"/>
    <property type="match status" value="1"/>
</dbReference>
<dbReference type="CDD" id="cd00408">
    <property type="entry name" value="DHDPS-like"/>
    <property type="match status" value="1"/>
</dbReference>
<comment type="similarity">
    <text evidence="2">Belongs to the DapA family.</text>
</comment>
<geneLocation type="plasmid" evidence="6">
    <name>pdfi1</name>
</geneLocation>
<dbReference type="Gene3D" id="3.20.20.70">
    <property type="entry name" value="Aldolase class I"/>
    <property type="match status" value="1"/>
</dbReference>
<dbReference type="InterPro" id="IPR002220">
    <property type="entry name" value="DapA-like"/>
</dbReference>
<dbReference type="Pfam" id="PF00701">
    <property type="entry name" value="DHDPS"/>
    <property type="match status" value="1"/>
</dbReference>
<dbReference type="AlphaFoldDB" id="A0A221T0Q4"/>
<dbReference type="KEGG" id="dfc:DFI_14755"/>
<accession>A0A221T0Q4</accession>
<evidence type="ECO:0000256" key="3">
    <source>
        <dbReference type="PIRSR" id="PIRSR001365-1"/>
    </source>
</evidence>
<evidence type="ECO:0000313" key="5">
    <source>
        <dbReference type="EMBL" id="ASN82441.1"/>
    </source>
</evidence>
<keyword evidence="6" id="KW-1185">Reference proteome</keyword>
<evidence type="ECO:0000313" key="6">
    <source>
        <dbReference type="Proteomes" id="UP000259030"/>
    </source>
</evidence>
<dbReference type="PANTHER" id="PTHR12128:SF72">
    <property type="entry name" value="DIHYDRODIPICOLINATE SYNTHASE"/>
    <property type="match status" value="1"/>
</dbReference>
<feature type="active site" description="Proton donor/acceptor" evidence="3">
    <location>
        <position position="136"/>
    </location>
</feature>
<dbReference type="SUPFAM" id="SSF51569">
    <property type="entry name" value="Aldolase"/>
    <property type="match status" value="1"/>
</dbReference>
<dbReference type="InterPro" id="IPR013785">
    <property type="entry name" value="Aldolase_TIM"/>
</dbReference>
<reference evidence="5 6" key="1">
    <citation type="submission" date="2017-05" db="EMBL/GenBank/DDBJ databases">
        <title>The complete genome sequence of Deinococcus ficus isolated from the rhizosphere of the Ficus religiosa L. in Taiwan.</title>
        <authorList>
            <person name="Wu K.-M."/>
            <person name="Liao T.-L."/>
            <person name="Liu Y.-M."/>
            <person name="Young C.-C."/>
            <person name="Tsai S.-F."/>
        </authorList>
    </citation>
    <scope>NUCLEOTIDE SEQUENCE [LARGE SCALE GENOMIC DNA]</scope>
    <source>
        <strain evidence="5 6">CC-FR2-10</strain>
        <plasmid evidence="6">pdfi1</plasmid>
    </source>
</reference>
<dbReference type="PRINTS" id="PR00146">
    <property type="entry name" value="DHPICSNTHASE"/>
</dbReference>
<dbReference type="GO" id="GO:0008840">
    <property type="term" value="F:4-hydroxy-tetrahydrodipicolinate synthase activity"/>
    <property type="evidence" value="ECO:0007669"/>
    <property type="project" value="TreeGrafter"/>
</dbReference>
<evidence type="ECO:0000256" key="4">
    <source>
        <dbReference type="PIRSR" id="PIRSR001365-2"/>
    </source>
</evidence>
<keyword evidence="1 2" id="KW-0456">Lyase</keyword>
<evidence type="ECO:0000256" key="2">
    <source>
        <dbReference type="PIRNR" id="PIRNR001365"/>
    </source>
</evidence>
<dbReference type="EMBL" id="CP021082">
    <property type="protein sequence ID" value="ASN82441.1"/>
    <property type="molecule type" value="Genomic_DNA"/>
</dbReference>
<gene>
    <name evidence="5" type="ORF">DFI_14755</name>
</gene>
<feature type="binding site" evidence="4">
    <location>
        <position position="207"/>
    </location>
    <ligand>
        <name>pyruvate</name>
        <dbReference type="ChEBI" id="CHEBI:15361"/>
    </ligand>
</feature>
<proteinExistence type="inferred from homology"/>